<dbReference type="Proteomes" id="UP000191931">
    <property type="component" value="Unassembled WGS sequence"/>
</dbReference>
<name>A0A1W1HCS1_9BACT</name>
<protein>
    <submittedName>
        <fullName evidence="1">Uncharacterized protein</fullName>
    </submittedName>
</protein>
<reference evidence="1 2" key="1">
    <citation type="submission" date="2017-03" db="EMBL/GenBank/DDBJ databases">
        <authorList>
            <person name="Afonso C.L."/>
            <person name="Miller P.J."/>
            <person name="Scott M.A."/>
            <person name="Spackman E."/>
            <person name="Goraichik I."/>
            <person name="Dimitrov K.M."/>
            <person name="Suarez D.L."/>
            <person name="Swayne D.E."/>
        </authorList>
    </citation>
    <scope>NUCLEOTIDE SEQUENCE [LARGE SCALE GENOMIC DNA]</scope>
    <source>
        <strain evidence="1">PRJEB14757</strain>
    </source>
</reference>
<organism evidence="1 2">
    <name type="scientific">Desulfamplus magnetovallimortis</name>
    <dbReference type="NCBI Taxonomy" id="1246637"/>
    <lineage>
        <taxon>Bacteria</taxon>
        <taxon>Pseudomonadati</taxon>
        <taxon>Thermodesulfobacteriota</taxon>
        <taxon>Desulfobacteria</taxon>
        <taxon>Desulfobacterales</taxon>
        <taxon>Desulfobacteraceae</taxon>
        <taxon>Desulfamplus</taxon>
    </lineage>
</organism>
<evidence type="ECO:0000313" key="2">
    <source>
        <dbReference type="Proteomes" id="UP000191931"/>
    </source>
</evidence>
<evidence type="ECO:0000313" key="1">
    <source>
        <dbReference type="EMBL" id="SLM30287.1"/>
    </source>
</evidence>
<keyword evidence="2" id="KW-1185">Reference proteome</keyword>
<accession>A0A1W1HCS1</accession>
<proteinExistence type="predicted"/>
<gene>
    <name evidence="1" type="ORF">MTBBW1_2190007</name>
</gene>
<dbReference type="AlphaFoldDB" id="A0A1W1HCS1"/>
<sequence length="48" mass="6130">MLHSPLYIFRKTTPFLREYHLQNVKYFRGHMKDAVFYRENDYHFYIWG</sequence>
<dbReference type="EMBL" id="FWEV01000134">
    <property type="protein sequence ID" value="SLM30287.1"/>
    <property type="molecule type" value="Genomic_DNA"/>
</dbReference>